<accession>M7ZSK7</accession>
<gene>
    <name evidence="1" type="ORF">TRIUR3_21754</name>
</gene>
<protein>
    <submittedName>
        <fullName evidence="1">Uncharacterized protein</fullName>
    </submittedName>
</protein>
<organism evidence="1">
    <name type="scientific">Triticum urartu</name>
    <name type="common">Red wild einkorn</name>
    <name type="synonym">Crithodium urartu</name>
    <dbReference type="NCBI Taxonomy" id="4572"/>
    <lineage>
        <taxon>Eukaryota</taxon>
        <taxon>Viridiplantae</taxon>
        <taxon>Streptophyta</taxon>
        <taxon>Embryophyta</taxon>
        <taxon>Tracheophyta</taxon>
        <taxon>Spermatophyta</taxon>
        <taxon>Magnoliopsida</taxon>
        <taxon>Liliopsida</taxon>
        <taxon>Poales</taxon>
        <taxon>Poaceae</taxon>
        <taxon>BOP clade</taxon>
        <taxon>Pooideae</taxon>
        <taxon>Triticodae</taxon>
        <taxon>Triticeae</taxon>
        <taxon>Triticinae</taxon>
        <taxon>Triticum</taxon>
    </lineage>
</organism>
<dbReference type="AlphaFoldDB" id="M7ZSK7"/>
<evidence type="ECO:0000313" key="1">
    <source>
        <dbReference type="EMBL" id="EMS66188.1"/>
    </source>
</evidence>
<dbReference type="EMBL" id="KD034417">
    <property type="protein sequence ID" value="EMS66188.1"/>
    <property type="molecule type" value="Genomic_DNA"/>
</dbReference>
<name>M7ZSK7_TRIUA</name>
<sequence length="155" mass="16566">MGILCCHVLKDVECASGVGWRRGPETQATDSSRCDKEQQCHGSAGKGMSRRLKMVCMGHAGKGGGRVKAAVGGLDASDGGGRRGSGGRGKEQHGCSFLELGEYKQFVIFHPKLFPMPSITWGADEDEMSQGEILLVEKQASQAILTKNVFPDLVK</sequence>
<proteinExistence type="predicted"/>
<reference evidence="1" key="1">
    <citation type="journal article" date="2013" name="Nature">
        <title>Draft genome of the wheat A-genome progenitor Triticum urartu.</title>
        <authorList>
            <person name="Ling H.Q."/>
            <person name="Zhao S."/>
            <person name="Liu D."/>
            <person name="Wang J."/>
            <person name="Sun H."/>
            <person name="Zhang C."/>
            <person name="Fan H."/>
            <person name="Li D."/>
            <person name="Dong L."/>
            <person name="Tao Y."/>
            <person name="Gao C."/>
            <person name="Wu H."/>
            <person name="Li Y."/>
            <person name="Cui Y."/>
            <person name="Guo X."/>
            <person name="Zheng S."/>
            <person name="Wang B."/>
            <person name="Yu K."/>
            <person name="Liang Q."/>
            <person name="Yang W."/>
            <person name="Lou X."/>
            <person name="Chen J."/>
            <person name="Feng M."/>
            <person name="Jian J."/>
            <person name="Zhang X."/>
            <person name="Luo G."/>
            <person name="Jiang Y."/>
            <person name="Liu J."/>
            <person name="Wang Z."/>
            <person name="Sha Y."/>
            <person name="Zhang B."/>
            <person name="Wu H."/>
            <person name="Tang D."/>
            <person name="Shen Q."/>
            <person name="Xue P."/>
            <person name="Zou S."/>
            <person name="Wang X."/>
            <person name="Liu X."/>
            <person name="Wang F."/>
            <person name="Yang Y."/>
            <person name="An X."/>
            <person name="Dong Z."/>
            <person name="Zhang K."/>
            <person name="Zhang X."/>
            <person name="Luo M.C."/>
            <person name="Dvorak J."/>
            <person name="Tong Y."/>
            <person name="Wang J."/>
            <person name="Yang H."/>
            <person name="Li Z."/>
            <person name="Wang D."/>
            <person name="Zhang A."/>
            <person name="Wang J."/>
        </authorList>
    </citation>
    <scope>NUCLEOTIDE SEQUENCE</scope>
</reference>